<reference evidence="1 2" key="1">
    <citation type="submission" date="2016-04" db="EMBL/GenBank/DDBJ databases">
        <title>The genome of Intoshia linei affirms orthonectids as highly simplified spiralians.</title>
        <authorList>
            <person name="Mikhailov K.V."/>
            <person name="Slusarev G.S."/>
            <person name="Nikitin M.A."/>
            <person name="Logacheva M.D."/>
            <person name="Penin A."/>
            <person name="Aleoshin V."/>
            <person name="Panchin Y.V."/>
        </authorList>
    </citation>
    <scope>NUCLEOTIDE SEQUENCE [LARGE SCALE GENOMIC DNA]</scope>
    <source>
        <strain evidence="1">Intl2013</strain>
        <tissue evidence="1">Whole animal</tissue>
    </source>
</reference>
<evidence type="ECO:0000313" key="2">
    <source>
        <dbReference type="Proteomes" id="UP000078046"/>
    </source>
</evidence>
<dbReference type="EMBL" id="LWCA01000600">
    <property type="protein sequence ID" value="OAF67683.1"/>
    <property type="molecule type" value="Genomic_DNA"/>
</dbReference>
<protein>
    <submittedName>
        <fullName evidence="1">Uncharacterized protein</fullName>
    </submittedName>
</protein>
<dbReference type="AlphaFoldDB" id="A0A177B231"/>
<proteinExistence type="predicted"/>
<organism evidence="1 2">
    <name type="scientific">Intoshia linei</name>
    <dbReference type="NCBI Taxonomy" id="1819745"/>
    <lineage>
        <taxon>Eukaryota</taxon>
        <taxon>Metazoa</taxon>
        <taxon>Spiralia</taxon>
        <taxon>Lophotrochozoa</taxon>
        <taxon>Mesozoa</taxon>
        <taxon>Orthonectida</taxon>
        <taxon>Rhopaluridae</taxon>
        <taxon>Intoshia</taxon>
    </lineage>
</organism>
<comment type="caution">
    <text evidence="1">The sequence shown here is derived from an EMBL/GenBank/DDBJ whole genome shotgun (WGS) entry which is preliminary data.</text>
</comment>
<name>A0A177B231_9BILA</name>
<dbReference type="OrthoDB" id="6108636at2759"/>
<keyword evidence="2" id="KW-1185">Reference proteome</keyword>
<dbReference type="Proteomes" id="UP000078046">
    <property type="component" value="Unassembled WGS sequence"/>
</dbReference>
<evidence type="ECO:0000313" key="1">
    <source>
        <dbReference type="EMBL" id="OAF67683.1"/>
    </source>
</evidence>
<accession>A0A177B231</accession>
<sequence>MQVCLSLEQRKTISEHFWMLDDMGKRMYYGKYTEKIRSVRTIGKNRKKYSYRFFLKASNIYRCCKRTFLDTLDISQRRVSYYHDHTDTITNLPELLSSGDHVKHRISVIHKPSARSH</sequence>
<gene>
    <name evidence="1" type="ORF">A3Q56_04586</name>
</gene>